<accession>A0A0B6YRW0</accession>
<name>A0A0B6YRW0_9EUPU</name>
<proteinExistence type="predicted"/>
<dbReference type="AlphaFoldDB" id="A0A0B6YRW0"/>
<sequence length="54" mass="6276">MLAYTHQRIHGDVQCVLIFLLRNTVLHHILLINIDCHGQQATNDILQHFWPMSG</sequence>
<dbReference type="EMBL" id="HACG01012017">
    <property type="protein sequence ID" value="CEK58882.1"/>
    <property type="molecule type" value="Transcribed_RNA"/>
</dbReference>
<gene>
    <name evidence="1" type="primary">ORF34476</name>
</gene>
<evidence type="ECO:0000313" key="1">
    <source>
        <dbReference type="EMBL" id="CEK58882.1"/>
    </source>
</evidence>
<organism evidence="1">
    <name type="scientific">Arion vulgaris</name>
    <dbReference type="NCBI Taxonomy" id="1028688"/>
    <lineage>
        <taxon>Eukaryota</taxon>
        <taxon>Metazoa</taxon>
        <taxon>Spiralia</taxon>
        <taxon>Lophotrochozoa</taxon>
        <taxon>Mollusca</taxon>
        <taxon>Gastropoda</taxon>
        <taxon>Heterobranchia</taxon>
        <taxon>Euthyneura</taxon>
        <taxon>Panpulmonata</taxon>
        <taxon>Eupulmonata</taxon>
        <taxon>Stylommatophora</taxon>
        <taxon>Helicina</taxon>
        <taxon>Arionoidea</taxon>
        <taxon>Arionidae</taxon>
        <taxon>Arion</taxon>
    </lineage>
</organism>
<reference evidence="1" key="1">
    <citation type="submission" date="2014-12" db="EMBL/GenBank/DDBJ databases">
        <title>Insight into the proteome of Arion vulgaris.</title>
        <authorList>
            <person name="Aradska J."/>
            <person name="Bulat T."/>
            <person name="Smidak R."/>
            <person name="Sarate P."/>
            <person name="Gangsoo J."/>
            <person name="Sialana F."/>
            <person name="Bilban M."/>
            <person name="Lubec G."/>
        </authorList>
    </citation>
    <scope>NUCLEOTIDE SEQUENCE</scope>
    <source>
        <tissue evidence="1">Skin</tissue>
    </source>
</reference>
<protein>
    <submittedName>
        <fullName evidence="1">Uncharacterized protein</fullName>
    </submittedName>
</protein>